<dbReference type="AlphaFoldDB" id="A0A820SBW0"/>
<dbReference type="EMBL" id="CAJOAY010035288">
    <property type="protein sequence ID" value="CAF4450505.1"/>
    <property type="molecule type" value="Genomic_DNA"/>
</dbReference>
<gene>
    <name evidence="1" type="ORF">OKA104_LOCUS54135</name>
</gene>
<feature type="non-terminal residue" evidence="1">
    <location>
        <position position="127"/>
    </location>
</feature>
<comment type="caution">
    <text evidence="1">The sequence shown here is derived from an EMBL/GenBank/DDBJ whole genome shotgun (WGS) entry which is preliminary data.</text>
</comment>
<sequence length="127" mass="14253">GKINLYSYDVIEMLTLTGVRDITNNFRKKTLGLRELHTRQATNILTDECVPHTYCWSPSLVAKPSDWGAHIDVSGFFFLNLGTAYTNPPKDLLEFLCINNDGSYTNSKLPPPIYVGFGSITGHDSRR</sequence>
<dbReference type="Proteomes" id="UP000663881">
    <property type="component" value="Unassembled WGS sequence"/>
</dbReference>
<protein>
    <submittedName>
        <fullName evidence="1">Uncharacterized protein</fullName>
    </submittedName>
</protein>
<reference evidence="1" key="1">
    <citation type="submission" date="2021-02" db="EMBL/GenBank/DDBJ databases">
        <authorList>
            <person name="Nowell W R."/>
        </authorList>
    </citation>
    <scope>NUCLEOTIDE SEQUENCE</scope>
</reference>
<name>A0A820SBW0_9BILA</name>
<accession>A0A820SBW0</accession>
<evidence type="ECO:0000313" key="1">
    <source>
        <dbReference type="EMBL" id="CAF4450505.1"/>
    </source>
</evidence>
<dbReference type="PANTHER" id="PTHR48050:SF13">
    <property type="entry name" value="STEROL 3-BETA-GLUCOSYLTRANSFERASE UGT80A2"/>
    <property type="match status" value="1"/>
</dbReference>
<dbReference type="InterPro" id="IPR050426">
    <property type="entry name" value="Glycosyltransferase_28"/>
</dbReference>
<dbReference type="Gene3D" id="3.40.50.2000">
    <property type="entry name" value="Glycogen Phosphorylase B"/>
    <property type="match status" value="2"/>
</dbReference>
<organism evidence="1 2">
    <name type="scientific">Adineta steineri</name>
    <dbReference type="NCBI Taxonomy" id="433720"/>
    <lineage>
        <taxon>Eukaryota</taxon>
        <taxon>Metazoa</taxon>
        <taxon>Spiralia</taxon>
        <taxon>Gnathifera</taxon>
        <taxon>Rotifera</taxon>
        <taxon>Eurotatoria</taxon>
        <taxon>Bdelloidea</taxon>
        <taxon>Adinetida</taxon>
        <taxon>Adinetidae</taxon>
        <taxon>Adineta</taxon>
    </lineage>
</organism>
<dbReference type="PANTHER" id="PTHR48050">
    <property type="entry name" value="STEROL 3-BETA-GLUCOSYLTRANSFERASE"/>
    <property type="match status" value="1"/>
</dbReference>
<feature type="non-terminal residue" evidence="1">
    <location>
        <position position="1"/>
    </location>
</feature>
<proteinExistence type="predicted"/>
<evidence type="ECO:0000313" key="2">
    <source>
        <dbReference type="Proteomes" id="UP000663881"/>
    </source>
</evidence>
<dbReference type="SUPFAM" id="SSF53756">
    <property type="entry name" value="UDP-Glycosyltransferase/glycogen phosphorylase"/>
    <property type="match status" value="1"/>
</dbReference>